<dbReference type="NCBIfam" id="NF033545">
    <property type="entry name" value="transpos_IS630"/>
    <property type="match status" value="1"/>
</dbReference>
<feature type="domain" description="Tc1-like transposase DDE" evidence="1">
    <location>
        <begin position="149"/>
        <end position="293"/>
    </location>
</feature>
<keyword evidence="3" id="KW-1185">Reference proteome</keyword>
<evidence type="ECO:0000313" key="2">
    <source>
        <dbReference type="EMBL" id="EIE76105.1"/>
    </source>
</evidence>
<name>I1BIS5_RHIO9</name>
<dbReference type="eggNOG" id="ENOG502S808">
    <property type="taxonomic scope" value="Eukaryota"/>
</dbReference>
<dbReference type="AlphaFoldDB" id="I1BIS5"/>
<dbReference type="InterPro" id="IPR036397">
    <property type="entry name" value="RNaseH_sf"/>
</dbReference>
<organism evidence="2 3">
    <name type="scientific">Rhizopus delemar (strain RA 99-880 / ATCC MYA-4621 / FGSC 9543 / NRRL 43880)</name>
    <name type="common">Mucormycosis agent</name>
    <name type="synonym">Rhizopus arrhizus var. delemar</name>
    <dbReference type="NCBI Taxonomy" id="246409"/>
    <lineage>
        <taxon>Eukaryota</taxon>
        <taxon>Fungi</taxon>
        <taxon>Fungi incertae sedis</taxon>
        <taxon>Mucoromycota</taxon>
        <taxon>Mucoromycotina</taxon>
        <taxon>Mucoromycetes</taxon>
        <taxon>Mucorales</taxon>
        <taxon>Mucorineae</taxon>
        <taxon>Rhizopodaceae</taxon>
        <taxon>Rhizopus</taxon>
    </lineage>
</organism>
<sequence>MFTSLSYSKVGEKYGIPVSTLKSWVKAAKEASKKEEALEVDDAIEEQPKKNQHLRKLEKEHTKFLEEFIDNNPVVTLDQMLDALNDKYEGFTISKSGVDKHLKESCSYTLKRITRIPAKRNSSDVIELRFRAAEAWIKDSNISFMQNCIFIDVAGFNLHIVRSQDRSKKGEPAKVVVATTRGPSVSILGAICSLGVINVGLKVTKAGTKWKEFMAFLIHVMDVLDKHNLKGCNLVMDNAPIHKPEKITEEVSKRGYRIIYLPPYSPFLNPIEEFWAKVKTLVRRSPMTDRDNLVARIREAAEQVTPEDCQGWIRHAESFFERCLNKEELL</sequence>
<dbReference type="PANTHER" id="PTHR46564">
    <property type="entry name" value="TRANSPOSASE"/>
    <property type="match status" value="1"/>
</dbReference>
<dbReference type="InterPro" id="IPR038717">
    <property type="entry name" value="Tc1-like_DDE_dom"/>
</dbReference>
<proteinExistence type="predicted"/>
<dbReference type="Gene3D" id="3.30.420.10">
    <property type="entry name" value="Ribonuclease H-like superfamily/Ribonuclease H"/>
    <property type="match status" value="1"/>
</dbReference>
<evidence type="ECO:0000259" key="1">
    <source>
        <dbReference type="Pfam" id="PF13358"/>
    </source>
</evidence>
<dbReference type="PANTHER" id="PTHR46564:SF1">
    <property type="entry name" value="TRANSPOSASE"/>
    <property type="match status" value="1"/>
</dbReference>
<dbReference type="InterPro" id="IPR047655">
    <property type="entry name" value="Transpos_IS630-like"/>
</dbReference>
<dbReference type="Proteomes" id="UP000009138">
    <property type="component" value="Unassembled WGS sequence"/>
</dbReference>
<accession>I1BIS5</accession>
<reference evidence="2 3" key="1">
    <citation type="journal article" date="2009" name="PLoS Genet.">
        <title>Genomic analysis of the basal lineage fungus Rhizopus oryzae reveals a whole-genome duplication.</title>
        <authorList>
            <person name="Ma L.-J."/>
            <person name="Ibrahim A.S."/>
            <person name="Skory C."/>
            <person name="Grabherr M.G."/>
            <person name="Burger G."/>
            <person name="Butler M."/>
            <person name="Elias M."/>
            <person name="Idnurm A."/>
            <person name="Lang B.F."/>
            <person name="Sone T."/>
            <person name="Abe A."/>
            <person name="Calvo S.E."/>
            <person name="Corrochano L.M."/>
            <person name="Engels R."/>
            <person name="Fu J."/>
            <person name="Hansberg W."/>
            <person name="Kim J.-M."/>
            <person name="Kodira C.D."/>
            <person name="Koehrsen M.J."/>
            <person name="Liu B."/>
            <person name="Miranda-Saavedra D."/>
            <person name="O'Leary S."/>
            <person name="Ortiz-Castellanos L."/>
            <person name="Poulter R."/>
            <person name="Rodriguez-Romero J."/>
            <person name="Ruiz-Herrera J."/>
            <person name="Shen Y.-Q."/>
            <person name="Zeng Q."/>
            <person name="Galagan J."/>
            <person name="Birren B.W."/>
            <person name="Cuomo C.A."/>
            <person name="Wickes B.L."/>
        </authorList>
    </citation>
    <scope>NUCLEOTIDE SEQUENCE [LARGE SCALE GENOMIC DNA]</scope>
    <source>
        <strain evidence="3">RA 99-880 / ATCC MYA-4621 / FGSC 9543 / NRRL 43880</strain>
    </source>
</reference>
<dbReference type="EMBL" id="CH476732">
    <property type="protein sequence ID" value="EIE76105.1"/>
    <property type="molecule type" value="Genomic_DNA"/>
</dbReference>
<dbReference type="InParanoid" id="I1BIS5"/>
<dbReference type="RefSeq" id="XP_067511501.1">
    <property type="nucleotide sequence ID" value="XM_067655400.1"/>
</dbReference>
<dbReference type="OrthoDB" id="2428500at2759"/>
<dbReference type="OMA" id="YSVCAAM"/>
<dbReference type="GeneID" id="93607781"/>
<dbReference type="Pfam" id="PF13358">
    <property type="entry name" value="DDE_3"/>
    <property type="match status" value="1"/>
</dbReference>
<dbReference type="VEuPathDB" id="FungiDB:RO3G_00809"/>
<gene>
    <name evidence="2" type="ORF">RO3G_00809</name>
</gene>
<dbReference type="STRING" id="246409.I1BIS5"/>
<evidence type="ECO:0000313" key="3">
    <source>
        <dbReference type="Proteomes" id="UP000009138"/>
    </source>
</evidence>
<protein>
    <recommendedName>
        <fullName evidence="1">Tc1-like transposase DDE domain-containing protein</fullName>
    </recommendedName>
</protein>
<dbReference type="GO" id="GO:0003676">
    <property type="term" value="F:nucleic acid binding"/>
    <property type="evidence" value="ECO:0007669"/>
    <property type="project" value="InterPro"/>
</dbReference>